<keyword evidence="4 6" id="KW-1133">Transmembrane helix</keyword>
<organism evidence="8 9">
    <name type="scientific">Actinomadura soli</name>
    <dbReference type="NCBI Taxonomy" id="2508997"/>
    <lineage>
        <taxon>Bacteria</taxon>
        <taxon>Bacillati</taxon>
        <taxon>Actinomycetota</taxon>
        <taxon>Actinomycetes</taxon>
        <taxon>Streptosporangiales</taxon>
        <taxon>Thermomonosporaceae</taxon>
        <taxon>Actinomadura</taxon>
    </lineage>
</organism>
<keyword evidence="3 6" id="KW-0812">Transmembrane</keyword>
<feature type="transmembrane region" description="Helical" evidence="6">
    <location>
        <begin position="64"/>
        <end position="90"/>
    </location>
</feature>
<proteinExistence type="inferred from homology"/>
<keyword evidence="9" id="KW-1185">Reference proteome</keyword>
<dbReference type="PANTHER" id="PTHR31272:SF4">
    <property type="entry name" value="CYTOCHROME C-TYPE BIOGENESIS PROTEIN HI_1454-RELATED"/>
    <property type="match status" value="1"/>
</dbReference>
<evidence type="ECO:0000256" key="2">
    <source>
        <dbReference type="ARBA" id="ARBA00006143"/>
    </source>
</evidence>
<dbReference type="RefSeq" id="WP_138643919.1">
    <property type="nucleotide sequence ID" value="NZ_VCKW01000017.1"/>
</dbReference>
<feature type="transmembrane region" description="Helical" evidence="6">
    <location>
        <begin position="127"/>
        <end position="147"/>
    </location>
</feature>
<dbReference type="EMBL" id="VCKW01000017">
    <property type="protein sequence ID" value="TMR06293.1"/>
    <property type="molecule type" value="Genomic_DNA"/>
</dbReference>
<comment type="subcellular location">
    <subcellularLocation>
        <location evidence="1">Membrane</location>
        <topology evidence="1">Multi-pass membrane protein</topology>
    </subcellularLocation>
</comment>
<accession>A0A5C4JI19</accession>
<dbReference type="Proteomes" id="UP000309174">
    <property type="component" value="Unassembled WGS sequence"/>
</dbReference>
<name>A0A5C4JI19_9ACTN</name>
<evidence type="ECO:0000313" key="8">
    <source>
        <dbReference type="EMBL" id="TMR06293.1"/>
    </source>
</evidence>
<evidence type="ECO:0000256" key="1">
    <source>
        <dbReference type="ARBA" id="ARBA00004141"/>
    </source>
</evidence>
<dbReference type="GO" id="GO:0016020">
    <property type="term" value="C:membrane"/>
    <property type="evidence" value="ECO:0007669"/>
    <property type="project" value="UniProtKB-SubCell"/>
</dbReference>
<comment type="similarity">
    <text evidence="2">Belongs to the DsbD family.</text>
</comment>
<dbReference type="InterPro" id="IPR003834">
    <property type="entry name" value="Cyt_c_assmbl_TM_dom"/>
</dbReference>
<dbReference type="Pfam" id="PF02683">
    <property type="entry name" value="DsbD_TM"/>
    <property type="match status" value="1"/>
</dbReference>
<feature type="transmembrane region" description="Helical" evidence="6">
    <location>
        <begin position="208"/>
        <end position="229"/>
    </location>
</feature>
<dbReference type="InterPro" id="IPR051790">
    <property type="entry name" value="Cytochrome_c-biogenesis_DsbD"/>
</dbReference>
<reference evidence="8 9" key="1">
    <citation type="submission" date="2019-05" db="EMBL/GenBank/DDBJ databases">
        <title>Draft genome sequence of Actinomadura sp. 14C53.</title>
        <authorList>
            <person name="Saricaoglu S."/>
            <person name="Isik K."/>
        </authorList>
    </citation>
    <scope>NUCLEOTIDE SEQUENCE [LARGE SCALE GENOMIC DNA]</scope>
    <source>
        <strain evidence="8 9">14C53</strain>
    </source>
</reference>
<evidence type="ECO:0000256" key="4">
    <source>
        <dbReference type="ARBA" id="ARBA00022989"/>
    </source>
</evidence>
<evidence type="ECO:0000256" key="5">
    <source>
        <dbReference type="ARBA" id="ARBA00023136"/>
    </source>
</evidence>
<feature type="transmembrane region" description="Helical" evidence="6">
    <location>
        <begin position="167"/>
        <end position="187"/>
    </location>
</feature>
<feature type="domain" description="Cytochrome C biogenesis protein transmembrane" evidence="7">
    <location>
        <begin position="20"/>
        <end position="204"/>
    </location>
</feature>
<dbReference type="GO" id="GO:0017004">
    <property type="term" value="P:cytochrome complex assembly"/>
    <property type="evidence" value="ECO:0007669"/>
    <property type="project" value="InterPro"/>
</dbReference>
<sequence length="247" mass="25348">MSTVSETVVSGSLVAAAPLAALAGLVSFASPCVLPLVPGYLSYVTGMTGADLADQRRGRLLAGAVLFIAGFSVVFVSYGVIFGGLGRWLLEYQDPITRVLGVITIAFGLAFMGFIPGLQRTMKSGRLPAAGLAGAPLLGVLFGLGWTPCIGPTLGAVQGLAITEASAGRGALLSLAYCVGLGLPFVATAVAYRRALGAFGAVKRHYPLVMRVGGGMLVLIGVLLVSGLWGHLTIELRSWISGFEPVV</sequence>
<keyword evidence="5 6" id="KW-0472">Membrane</keyword>
<evidence type="ECO:0000313" key="9">
    <source>
        <dbReference type="Proteomes" id="UP000309174"/>
    </source>
</evidence>
<evidence type="ECO:0000256" key="3">
    <source>
        <dbReference type="ARBA" id="ARBA00022692"/>
    </source>
</evidence>
<dbReference type="PANTHER" id="PTHR31272">
    <property type="entry name" value="CYTOCHROME C-TYPE BIOGENESIS PROTEIN HI_1454-RELATED"/>
    <property type="match status" value="1"/>
</dbReference>
<dbReference type="AlphaFoldDB" id="A0A5C4JI19"/>
<feature type="transmembrane region" description="Helical" evidence="6">
    <location>
        <begin position="20"/>
        <end position="43"/>
    </location>
</feature>
<gene>
    <name evidence="8" type="ORF">ETD83_05350</name>
</gene>
<dbReference type="OrthoDB" id="9803065at2"/>
<comment type="caution">
    <text evidence="8">The sequence shown here is derived from an EMBL/GenBank/DDBJ whole genome shotgun (WGS) entry which is preliminary data.</text>
</comment>
<protein>
    <submittedName>
        <fullName evidence="8">Cytochrome c biogenesis protein CcdA</fullName>
    </submittedName>
</protein>
<feature type="transmembrane region" description="Helical" evidence="6">
    <location>
        <begin position="96"/>
        <end position="115"/>
    </location>
</feature>
<evidence type="ECO:0000256" key="6">
    <source>
        <dbReference type="SAM" id="Phobius"/>
    </source>
</evidence>
<evidence type="ECO:0000259" key="7">
    <source>
        <dbReference type="Pfam" id="PF02683"/>
    </source>
</evidence>